<comment type="similarity">
    <text evidence="1">Belongs to the metallo-beta-lactamase superfamily. Class-B beta-lactamase family.</text>
</comment>
<organism evidence="4 5">
    <name type="scientific">Marinimicrococcus flavescens</name>
    <dbReference type="NCBI Taxonomy" id="3031815"/>
    <lineage>
        <taxon>Bacteria</taxon>
        <taxon>Pseudomonadati</taxon>
        <taxon>Pseudomonadota</taxon>
        <taxon>Alphaproteobacteria</taxon>
        <taxon>Geminicoccales</taxon>
        <taxon>Geminicoccaceae</taxon>
        <taxon>Marinimicrococcus</taxon>
    </lineage>
</organism>
<reference evidence="4 5" key="1">
    <citation type="submission" date="2023-03" db="EMBL/GenBank/DDBJ databases">
        <title>YIM 152171 draft genome.</title>
        <authorList>
            <person name="Yang Z."/>
        </authorList>
    </citation>
    <scope>NUCLEOTIDE SEQUENCE [LARGE SCALE GENOMIC DNA]</scope>
    <source>
        <strain evidence="4 5">YIM 152171</strain>
    </source>
</reference>
<dbReference type="PANTHER" id="PTHR42951">
    <property type="entry name" value="METALLO-BETA-LACTAMASE DOMAIN-CONTAINING"/>
    <property type="match status" value="1"/>
</dbReference>
<dbReference type="CDD" id="cd16282">
    <property type="entry name" value="metallo-hydrolase-like_MBL-fold"/>
    <property type="match status" value="1"/>
</dbReference>
<keyword evidence="5" id="KW-1185">Reference proteome</keyword>
<proteinExistence type="inferred from homology"/>
<dbReference type="RefSeq" id="WP_327787874.1">
    <property type="nucleotide sequence ID" value="NZ_JARGEQ010000024.1"/>
</dbReference>
<evidence type="ECO:0000256" key="1">
    <source>
        <dbReference type="ARBA" id="ARBA00005250"/>
    </source>
</evidence>
<dbReference type="NCBIfam" id="TIGR04559">
    <property type="entry name" value="SoxH_rel_PQQ_2"/>
    <property type="match status" value="1"/>
</dbReference>
<dbReference type="Gene3D" id="3.60.15.10">
    <property type="entry name" value="Ribonuclease Z/Hydroxyacylglutathione hydrolase-like"/>
    <property type="match status" value="1"/>
</dbReference>
<feature type="domain" description="Metallo-beta-lactamase" evidence="3">
    <location>
        <begin position="50"/>
        <end position="235"/>
    </location>
</feature>
<dbReference type="AlphaFoldDB" id="A0AAP3UYI2"/>
<evidence type="ECO:0000256" key="2">
    <source>
        <dbReference type="SAM" id="SignalP"/>
    </source>
</evidence>
<evidence type="ECO:0000313" key="5">
    <source>
        <dbReference type="Proteomes" id="UP001301140"/>
    </source>
</evidence>
<dbReference type="InterPro" id="IPR001279">
    <property type="entry name" value="Metallo-B-lactamas"/>
</dbReference>
<dbReference type="InterPro" id="IPR036866">
    <property type="entry name" value="RibonucZ/Hydroxyglut_hydro"/>
</dbReference>
<dbReference type="GO" id="GO:0017001">
    <property type="term" value="P:antibiotic catabolic process"/>
    <property type="evidence" value="ECO:0007669"/>
    <property type="project" value="UniProtKB-ARBA"/>
</dbReference>
<accession>A0AAP3UYI2</accession>
<dbReference type="Proteomes" id="UP001301140">
    <property type="component" value="Unassembled WGS sequence"/>
</dbReference>
<dbReference type="EMBL" id="JARGEQ010000024">
    <property type="protein sequence ID" value="MDF1585456.1"/>
    <property type="molecule type" value="Genomic_DNA"/>
</dbReference>
<feature type="signal peptide" evidence="2">
    <location>
        <begin position="1"/>
        <end position="20"/>
    </location>
</feature>
<dbReference type="PANTHER" id="PTHR42951:SF4">
    <property type="entry name" value="ACYL-COENZYME A THIOESTERASE MBLAC2"/>
    <property type="match status" value="1"/>
</dbReference>
<keyword evidence="2" id="KW-0732">Signal</keyword>
<evidence type="ECO:0000259" key="3">
    <source>
        <dbReference type="SMART" id="SM00849"/>
    </source>
</evidence>
<dbReference type="InterPro" id="IPR050855">
    <property type="entry name" value="NDM-1-like"/>
</dbReference>
<dbReference type="SMART" id="SM00849">
    <property type="entry name" value="Lactamase_B"/>
    <property type="match status" value="1"/>
</dbReference>
<dbReference type="SUPFAM" id="SSF56281">
    <property type="entry name" value="Metallo-hydrolase/oxidoreductase"/>
    <property type="match status" value="1"/>
</dbReference>
<feature type="chain" id="PRO_5042952205" evidence="2">
    <location>
        <begin position="21"/>
        <end position="306"/>
    </location>
</feature>
<protein>
    <submittedName>
        <fullName evidence="4">Quinoprotein relay system zinc metallohydrolase 2</fullName>
    </submittedName>
</protein>
<dbReference type="InterPro" id="IPR030829">
    <property type="entry name" value="SoxH-rel_PQQ_2"/>
</dbReference>
<name>A0AAP3UYI2_9PROT</name>
<sequence length="306" mass="32373">MRLLLAAFGLLAMAGPPAMAQALAVEEVAPGVFVHQGVHEEFTAANEGAIANLAFVVGQDAVAVIDSGGSLRQGRRLREAVEAHTGLPVRWVIATHAHPDHLFGHAAFAGDGVRFAGHQRLPREVASKGPLYLDNMTRLLGAASAGTELVAPDVTVPVGAPLEIDLGGRVLRLQAWPTAHTAADLTALDLESGTLFAGDLLFMERLPVVDGSLTGWLDVMAELAALPAERVVPGHGPAQAAWPEALAPQRAYLKALRDSVREAIEQGMPLGRAAEEIPLPAGQSWLLGDENHPRNVIASYTELEWE</sequence>
<evidence type="ECO:0000313" key="4">
    <source>
        <dbReference type="EMBL" id="MDF1585456.1"/>
    </source>
</evidence>
<gene>
    <name evidence="4" type="ORF">PZ740_03540</name>
</gene>
<dbReference type="Pfam" id="PF00753">
    <property type="entry name" value="Lactamase_B"/>
    <property type="match status" value="1"/>
</dbReference>
<comment type="caution">
    <text evidence="4">The sequence shown here is derived from an EMBL/GenBank/DDBJ whole genome shotgun (WGS) entry which is preliminary data.</text>
</comment>